<dbReference type="GO" id="GO:0016301">
    <property type="term" value="F:kinase activity"/>
    <property type="evidence" value="ECO:0007669"/>
    <property type="project" value="UniProtKB-KW"/>
</dbReference>
<protein>
    <recommendedName>
        <fullName evidence="2">Casein kinase II subunit beta</fullName>
        <shortName evidence="2">CK II beta</shortName>
    </recommendedName>
</protein>
<keyword evidence="3" id="KW-0808">Transferase</keyword>
<dbReference type="SMART" id="SM01085">
    <property type="entry name" value="CK_II_beta"/>
    <property type="match status" value="1"/>
</dbReference>
<comment type="subunit">
    <text evidence="2">Tetramer of two alpha and two beta subunits.</text>
</comment>
<dbReference type="PRINTS" id="PR00472">
    <property type="entry name" value="CASNKINASEII"/>
</dbReference>
<dbReference type="SUPFAM" id="SSF57798">
    <property type="entry name" value="Casein kinase II beta subunit"/>
    <property type="match status" value="1"/>
</dbReference>
<dbReference type="PANTHER" id="PTHR11740">
    <property type="entry name" value="CASEIN KINASE II SUBUNIT BETA"/>
    <property type="match status" value="1"/>
</dbReference>
<evidence type="ECO:0000313" key="3">
    <source>
        <dbReference type="EMBL" id="AKJ66199.1"/>
    </source>
</evidence>
<dbReference type="Gene3D" id="1.10.1820.10">
    <property type="entry name" value="protein kinase ck2 holoenzyme, chain C, domain 1"/>
    <property type="match status" value="1"/>
</dbReference>
<accession>A0A0G3ENN9</accession>
<dbReference type="FunFam" id="2.20.25.20:FF:000001">
    <property type="entry name" value="Casein kinase II subunit beta"/>
    <property type="match status" value="1"/>
</dbReference>
<organism evidence="3">
    <name type="scientific">Euplotoides octocarinatus</name>
    <name type="common">Freshwater ciliate</name>
    <name type="synonym">Euplotes octocarinatus</name>
    <dbReference type="NCBI Taxonomy" id="2716877"/>
    <lineage>
        <taxon>Eukaryota</taxon>
        <taxon>Sar</taxon>
        <taxon>Alveolata</taxon>
        <taxon>Ciliophora</taxon>
        <taxon>Intramacronucleata</taxon>
        <taxon>Spirotrichea</taxon>
        <taxon>Hypotrichia</taxon>
        <taxon>Euplotida</taxon>
        <taxon>Euplotidae</taxon>
        <taxon>Euplotes</taxon>
    </lineage>
</organism>
<gene>
    <name evidence="3" type="primary">CK2b-2</name>
</gene>
<dbReference type="InterPro" id="IPR035991">
    <property type="entry name" value="Casein_kinase_II_beta-like"/>
</dbReference>
<dbReference type="InterPro" id="IPR016149">
    <property type="entry name" value="Casein_kin_II_reg-sub_N"/>
</dbReference>
<evidence type="ECO:0000256" key="2">
    <source>
        <dbReference type="RuleBase" id="RU361268"/>
    </source>
</evidence>
<sequence>MEQYTESDYEEGGWIQWFCGLDGNDFLIEVDEEYIRDQFNLYGIKPKVKNYDNALNMILGQEIPDTEQFDDPNYLTKYEAAMDLYGLIHSRYITSPKGLASMREKYLVGTFGVCPRVKCKRHYVMPIGSSYNLNESRVKIYCPKCQEVYSPKHGSIDIDGAYFGPSFPFNLIQAFPDIISGGPEKFIPKLYGFKIFGMRGSKYEIKYDESGNATNTEKVNSILNAKLTDVYE</sequence>
<keyword evidence="3" id="KW-0418">Kinase</keyword>
<dbReference type="InterPro" id="IPR000704">
    <property type="entry name" value="Casein_kinase_II_reg-sub"/>
</dbReference>
<dbReference type="GO" id="GO:0019887">
    <property type="term" value="F:protein kinase regulator activity"/>
    <property type="evidence" value="ECO:0007669"/>
    <property type="project" value="InterPro"/>
</dbReference>
<dbReference type="FunFam" id="1.10.1820.10:FF:000005">
    <property type="entry name" value="Casein kinase II subunit beta"/>
    <property type="match status" value="1"/>
</dbReference>
<proteinExistence type="inferred from homology"/>
<reference evidence="3" key="1">
    <citation type="submission" date="2015-05" db="EMBL/GenBank/DDBJ databases">
        <title>Programmed Translational Frameshifting is Likely Required for Expressions of Genes Encoding Putative Casein Kinase II of the Ciliate Euplotes octocarinatus.</title>
        <authorList>
            <person name="Liang A."/>
            <person name="Wang Z."/>
            <person name="Wang R."/>
        </authorList>
    </citation>
    <scope>NUCLEOTIDE SEQUENCE</scope>
</reference>
<dbReference type="Pfam" id="PF01214">
    <property type="entry name" value="CK_II_beta"/>
    <property type="match status" value="1"/>
</dbReference>
<dbReference type="GO" id="GO:0005737">
    <property type="term" value="C:cytoplasm"/>
    <property type="evidence" value="ECO:0007669"/>
    <property type="project" value="TreeGrafter"/>
</dbReference>
<dbReference type="AlphaFoldDB" id="A0A0G3ENN9"/>
<name>A0A0G3ENN9_EUPOC</name>
<comment type="similarity">
    <text evidence="1 2">Belongs to the casein kinase 2 subunit beta family.</text>
</comment>
<dbReference type="Gene3D" id="2.20.25.20">
    <property type="match status" value="1"/>
</dbReference>
<evidence type="ECO:0000256" key="1">
    <source>
        <dbReference type="ARBA" id="ARBA00006941"/>
    </source>
</evidence>
<dbReference type="PANTHER" id="PTHR11740:SF0">
    <property type="entry name" value="CASEIN KINASE II SUBUNIT BETA"/>
    <property type="match status" value="1"/>
</dbReference>
<dbReference type="EMBL" id="KR855682">
    <property type="protein sequence ID" value="AKJ66199.1"/>
    <property type="molecule type" value="Genomic_DNA"/>
</dbReference>
<dbReference type="GO" id="GO:0005956">
    <property type="term" value="C:protein kinase CK2 complex"/>
    <property type="evidence" value="ECO:0007669"/>
    <property type="project" value="UniProtKB-UniRule"/>
</dbReference>